<sequence>FISRGDPHLIFKGNESFLTFVSVSNTPNTTGEYDLRKIEYSLSQERLRRRIETHLDSFSGGATAMIGERVLNLTFSYWGQGEWQGFWDSTKGTPDNADDSLPEAVKITISTQDEKAHEPPLILSTVVYLPVRG</sequence>
<evidence type="ECO:0000313" key="1">
    <source>
        <dbReference type="EMBL" id="TET93574.1"/>
    </source>
</evidence>
<dbReference type="Gene3D" id="2.10.70.20">
    <property type="entry name" value="gspk-gspi-gspj complex like domains"/>
    <property type="match status" value="1"/>
</dbReference>
<dbReference type="SUPFAM" id="SSF54523">
    <property type="entry name" value="Pili subunits"/>
    <property type="match status" value="1"/>
</dbReference>
<dbReference type="GO" id="GO:0015628">
    <property type="term" value="P:protein secretion by the type II secretion system"/>
    <property type="evidence" value="ECO:0007669"/>
    <property type="project" value="InterPro"/>
</dbReference>
<dbReference type="InterPro" id="IPR010055">
    <property type="entry name" value="T2SS_protein-GspJ"/>
</dbReference>
<comment type="caution">
    <text evidence="1">The sequence shown here is derived from an EMBL/GenBank/DDBJ whole genome shotgun (WGS) entry which is preliminary data.</text>
</comment>
<evidence type="ECO:0000313" key="2">
    <source>
        <dbReference type="Proteomes" id="UP000316925"/>
    </source>
</evidence>
<accession>A0A523YQ02</accession>
<dbReference type="GO" id="GO:0015627">
    <property type="term" value="C:type II protein secretion system complex"/>
    <property type="evidence" value="ECO:0007669"/>
    <property type="project" value="InterPro"/>
</dbReference>
<dbReference type="Proteomes" id="UP000316925">
    <property type="component" value="Unassembled WGS sequence"/>
</dbReference>
<gene>
    <name evidence="1" type="ORF">E3J33_01580</name>
</gene>
<dbReference type="InterPro" id="IPR045584">
    <property type="entry name" value="Pilin-like"/>
</dbReference>
<proteinExistence type="predicted"/>
<reference evidence="1 2" key="1">
    <citation type="submission" date="2019-03" db="EMBL/GenBank/DDBJ databases">
        <title>Metabolic potential of uncultured bacteria and archaea associated with petroleum seepage in deep-sea sediments.</title>
        <authorList>
            <person name="Dong X."/>
            <person name="Hubert C."/>
        </authorList>
    </citation>
    <scope>NUCLEOTIDE SEQUENCE [LARGE SCALE GENOMIC DNA]</scope>
    <source>
        <strain evidence="1">E29_bin28</strain>
    </source>
</reference>
<name>A0A523YQ02_UNCAE</name>
<dbReference type="Pfam" id="PF11612">
    <property type="entry name" value="T2SSJ"/>
    <property type="match status" value="1"/>
</dbReference>
<protein>
    <submittedName>
        <fullName evidence="1">Uncharacterized protein</fullName>
    </submittedName>
</protein>
<dbReference type="EMBL" id="SOIJ01000093">
    <property type="protein sequence ID" value="TET93574.1"/>
    <property type="molecule type" value="Genomic_DNA"/>
</dbReference>
<feature type="non-terminal residue" evidence="1">
    <location>
        <position position="1"/>
    </location>
</feature>
<dbReference type="AlphaFoldDB" id="A0A523YQ02"/>
<organism evidence="1 2">
    <name type="scientific">Aerophobetes bacterium</name>
    <dbReference type="NCBI Taxonomy" id="2030807"/>
    <lineage>
        <taxon>Bacteria</taxon>
        <taxon>Candidatus Aerophobota</taxon>
    </lineage>
</organism>